<evidence type="ECO:0000259" key="9">
    <source>
        <dbReference type="PROSITE" id="PS50835"/>
    </source>
</evidence>
<evidence type="ECO:0000256" key="7">
    <source>
        <dbReference type="SAM" id="Phobius"/>
    </source>
</evidence>
<dbReference type="InterPro" id="IPR004074">
    <property type="entry name" value="IL-1_rcpt_I/II-typ"/>
</dbReference>
<evidence type="ECO:0000256" key="1">
    <source>
        <dbReference type="ARBA" id="ARBA00009752"/>
    </source>
</evidence>
<feature type="domain" description="Ig-like" evidence="9">
    <location>
        <begin position="149"/>
        <end position="228"/>
    </location>
</feature>
<dbReference type="GeneID" id="115026366"/>
<evidence type="ECO:0000256" key="4">
    <source>
        <dbReference type="ARBA" id="ARBA00023157"/>
    </source>
</evidence>
<dbReference type="InterPro" id="IPR003599">
    <property type="entry name" value="Ig_sub"/>
</dbReference>
<dbReference type="Pfam" id="PF13927">
    <property type="entry name" value="Ig_3"/>
    <property type="match status" value="1"/>
</dbReference>
<dbReference type="SMART" id="SM00409">
    <property type="entry name" value="IG"/>
    <property type="match status" value="3"/>
</dbReference>
<keyword evidence="7" id="KW-1133">Transmembrane helix</keyword>
<organism evidence="10 11">
    <name type="scientific">Cottoperca gobio</name>
    <name type="common">Frogmouth</name>
    <name type="synonym">Aphritis gobio</name>
    <dbReference type="NCBI Taxonomy" id="56716"/>
    <lineage>
        <taxon>Eukaryota</taxon>
        <taxon>Metazoa</taxon>
        <taxon>Chordata</taxon>
        <taxon>Craniata</taxon>
        <taxon>Vertebrata</taxon>
        <taxon>Euteleostomi</taxon>
        <taxon>Actinopterygii</taxon>
        <taxon>Neopterygii</taxon>
        <taxon>Teleostei</taxon>
        <taxon>Neoteleostei</taxon>
        <taxon>Acanthomorphata</taxon>
        <taxon>Eupercaria</taxon>
        <taxon>Perciformes</taxon>
        <taxon>Notothenioidei</taxon>
        <taxon>Bovichtidae</taxon>
        <taxon>Cottoperca</taxon>
    </lineage>
</organism>
<evidence type="ECO:0000313" key="11">
    <source>
        <dbReference type="RefSeq" id="XP_029315038.1"/>
    </source>
</evidence>
<feature type="signal peptide" evidence="8">
    <location>
        <begin position="1"/>
        <end position="18"/>
    </location>
</feature>
<dbReference type="PANTHER" id="PTHR11890">
    <property type="entry name" value="INTERLEUKIN-1 RECEPTOR FAMILY MEMBER"/>
    <property type="match status" value="1"/>
</dbReference>
<keyword evidence="3" id="KW-0677">Repeat</keyword>
<dbReference type="PRINTS" id="PR01536">
    <property type="entry name" value="INTRLKN1R12F"/>
</dbReference>
<keyword evidence="2 8" id="KW-0732">Signal</keyword>
<feature type="chain" id="PRO_5026872597" evidence="8">
    <location>
        <begin position="19"/>
        <end position="425"/>
    </location>
</feature>
<evidence type="ECO:0000256" key="3">
    <source>
        <dbReference type="ARBA" id="ARBA00022737"/>
    </source>
</evidence>
<dbReference type="InParanoid" id="A0A6J2RVT9"/>
<dbReference type="InterPro" id="IPR007110">
    <property type="entry name" value="Ig-like_dom"/>
</dbReference>
<dbReference type="SUPFAM" id="SSF48726">
    <property type="entry name" value="Immunoglobulin"/>
    <property type="match status" value="3"/>
</dbReference>
<sequence length="425" mass="47327">MVRLILMLAVVIIEYVYGRPRLSPLPMKDGCFLVSPEVEIVRLEGEAIILSFPMFDRVLEVRNIAPLNAKYIISKDNVTEGAANQGEGRVQQRVKQLWFLPAQAADSGEYICTYRNETYCVTGSITLHVFESSSVDTQELTYPMSALVGENLRLSCPSLSDFNDTEGLIEWHKDSSPSAPQPGEARSFHQDRGRLIVPAVRRSHAGVYMCRLSVLIDDQQYKVSRTIVLRVKGVDPVTPPPTTITTPDLSMTSNHGLISSTVLIFRPPVIISPQNGSVFESPHGSGLELSCDVLTECQMAESTEVTWLVNGQSVESSYLDGRALQGGRRVTRVSEGCRIELRLVVVAMTEEDVKTELKCVTQNPEGRQEVVAHLQLEDSTFTWLMVAAVAVSCFLTVVSIFLYVLFKPKRKNKMDYFLARQNSSF</sequence>
<dbReference type="AlphaFoldDB" id="A0A6J2RVT9"/>
<dbReference type="OrthoDB" id="9881731at2759"/>
<proteinExistence type="inferred from homology"/>
<evidence type="ECO:0000256" key="5">
    <source>
        <dbReference type="ARBA" id="ARBA00023180"/>
    </source>
</evidence>
<feature type="domain" description="Ig-like" evidence="9">
    <location>
        <begin position="267"/>
        <end position="377"/>
    </location>
</feature>
<gene>
    <name evidence="11" type="primary">LOC115026366</name>
</gene>
<dbReference type="KEGG" id="cgob:115026366"/>
<keyword evidence="4" id="KW-1015">Disulfide bond</keyword>
<keyword evidence="6" id="KW-0393">Immunoglobulin domain</keyword>
<evidence type="ECO:0000256" key="2">
    <source>
        <dbReference type="ARBA" id="ARBA00022729"/>
    </source>
</evidence>
<dbReference type="Proteomes" id="UP000504630">
    <property type="component" value="Chromosome 21"/>
</dbReference>
<keyword evidence="5" id="KW-0325">Glycoprotein</keyword>
<protein>
    <submittedName>
        <fullName evidence="11">Interleukin-1 receptor type 2-like</fullName>
    </submittedName>
</protein>
<dbReference type="FunFam" id="2.60.40.10:FF:000188">
    <property type="entry name" value="Interleukin-1 receptor accessory protein-like 1"/>
    <property type="match status" value="1"/>
</dbReference>
<name>A0A6J2RVT9_COTGO</name>
<evidence type="ECO:0000256" key="8">
    <source>
        <dbReference type="SAM" id="SignalP"/>
    </source>
</evidence>
<evidence type="ECO:0000313" key="10">
    <source>
        <dbReference type="Proteomes" id="UP000504630"/>
    </source>
</evidence>
<reference evidence="11" key="1">
    <citation type="submission" date="2025-08" db="UniProtKB">
        <authorList>
            <consortium name="RefSeq"/>
        </authorList>
    </citation>
    <scope>IDENTIFICATION</scope>
</reference>
<accession>A0A6J2RVT9</accession>
<dbReference type="GO" id="GO:0004908">
    <property type="term" value="F:interleukin-1 receptor activity"/>
    <property type="evidence" value="ECO:0007669"/>
    <property type="project" value="InterPro"/>
</dbReference>
<dbReference type="Gene3D" id="2.60.40.10">
    <property type="entry name" value="Immunoglobulins"/>
    <property type="match status" value="3"/>
</dbReference>
<evidence type="ECO:0000256" key="6">
    <source>
        <dbReference type="ARBA" id="ARBA00023319"/>
    </source>
</evidence>
<feature type="transmembrane region" description="Helical" evidence="7">
    <location>
        <begin position="381"/>
        <end position="406"/>
    </location>
</feature>
<dbReference type="InterPro" id="IPR013783">
    <property type="entry name" value="Ig-like_fold"/>
</dbReference>
<dbReference type="PROSITE" id="PS50835">
    <property type="entry name" value="IG_LIKE"/>
    <property type="match status" value="2"/>
</dbReference>
<dbReference type="PANTHER" id="PTHR11890:SF18">
    <property type="entry name" value="LYMPHOCYTE ACTIVATION GENE 3 PROTEIN"/>
    <property type="match status" value="1"/>
</dbReference>
<dbReference type="InterPro" id="IPR036179">
    <property type="entry name" value="Ig-like_dom_sf"/>
</dbReference>
<dbReference type="InterPro" id="IPR015621">
    <property type="entry name" value="IL-1_rcpt_fam"/>
</dbReference>
<keyword evidence="7" id="KW-0812">Transmembrane</keyword>
<keyword evidence="7" id="KW-0472">Membrane</keyword>
<dbReference type="RefSeq" id="XP_029315038.1">
    <property type="nucleotide sequence ID" value="XM_029459178.1"/>
</dbReference>
<keyword evidence="10" id="KW-1185">Reference proteome</keyword>
<comment type="similarity">
    <text evidence="1">Belongs to the interleukin-1 receptor family.</text>
</comment>